<dbReference type="SUPFAM" id="SSF52266">
    <property type="entry name" value="SGNH hydrolase"/>
    <property type="match status" value="1"/>
</dbReference>
<evidence type="ECO:0000256" key="4">
    <source>
        <dbReference type="ARBA" id="ARBA00023180"/>
    </source>
</evidence>
<dbReference type="CDD" id="cd01837">
    <property type="entry name" value="SGNH_plant_lipase_like"/>
    <property type="match status" value="1"/>
</dbReference>
<dbReference type="EMBL" id="BAABME010004305">
    <property type="protein sequence ID" value="GAA0161883.1"/>
    <property type="molecule type" value="Genomic_DNA"/>
</dbReference>
<evidence type="ECO:0000256" key="5">
    <source>
        <dbReference type="SAM" id="SignalP"/>
    </source>
</evidence>
<dbReference type="Proteomes" id="UP001454036">
    <property type="component" value="Unassembled WGS sequence"/>
</dbReference>
<dbReference type="GO" id="GO:0016788">
    <property type="term" value="F:hydrolase activity, acting on ester bonds"/>
    <property type="evidence" value="ECO:0007669"/>
    <property type="project" value="InterPro"/>
</dbReference>
<evidence type="ECO:0000313" key="6">
    <source>
        <dbReference type="EMBL" id="GAA0161883.1"/>
    </source>
</evidence>
<keyword evidence="2 5" id="KW-0732">Signal</keyword>
<dbReference type="InterPro" id="IPR036514">
    <property type="entry name" value="SGNH_hydro_sf"/>
</dbReference>
<dbReference type="InterPro" id="IPR035669">
    <property type="entry name" value="SGNH_plant_lipase-like"/>
</dbReference>
<evidence type="ECO:0000313" key="7">
    <source>
        <dbReference type="Proteomes" id="UP001454036"/>
    </source>
</evidence>
<gene>
    <name evidence="6" type="ORF">LIER_18099</name>
</gene>
<evidence type="ECO:0000256" key="2">
    <source>
        <dbReference type="ARBA" id="ARBA00022729"/>
    </source>
</evidence>
<keyword evidence="3" id="KW-0378">Hydrolase</keyword>
<comment type="similarity">
    <text evidence="1">Belongs to the 'GDSL' lipolytic enzyme family.</text>
</comment>
<feature type="signal peptide" evidence="5">
    <location>
        <begin position="1"/>
        <end position="34"/>
    </location>
</feature>
<feature type="chain" id="PRO_5043674368" evidence="5">
    <location>
        <begin position="35"/>
        <end position="398"/>
    </location>
</feature>
<evidence type="ECO:0000256" key="3">
    <source>
        <dbReference type="ARBA" id="ARBA00022801"/>
    </source>
</evidence>
<evidence type="ECO:0000256" key="1">
    <source>
        <dbReference type="ARBA" id="ARBA00008668"/>
    </source>
</evidence>
<dbReference type="PANTHER" id="PTHR22835:SF683">
    <property type="entry name" value="OS05G0506800 PROTEIN"/>
    <property type="match status" value="1"/>
</dbReference>
<reference evidence="6 7" key="1">
    <citation type="submission" date="2024-01" db="EMBL/GenBank/DDBJ databases">
        <title>The complete chloroplast genome sequence of Lithospermum erythrorhizon: insights into the phylogenetic relationship among Boraginaceae species and the maternal lineages of purple gromwells.</title>
        <authorList>
            <person name="Okada T."/>
            <person name="Watanabe K."/>
        </authorList>
    </citation>
    <scope>NUCLEOTIDE SEQUENCE [LARGE SCALE GENOMIC DNA]</scope>
</reference>
<dbReference type="AlphaFoldDB" id="A0AAV3QH63"/>
<dbReference type="Gene3D" id="3.40.50.1110">
    <property type="entry name" value="SGNH hydrolase"/>
    <property type="match status" value="1"/>
</dbReference>
<dbReference type="InterPro" id="IPR001087">
    <property type="entry name" value="GDSL"/>
</dbReference>
<comment type="caution">
    <text evidence="6">The sequence shown here is derived from an EMBL/GenBank/DDBJ whole genome shotgun (WGS) entry which is preliminary data.</text>
</comment>
<proteinExistence type="inferred from homology"/>
<keyword evidence="7" id="KW-1185">Reference proteome</keyword>
<accession>A0AAV3QH63</accession>
<protein>
    <submittedName>
        <fullName evidence="6">Uncharacterized protein</fullName>
    </submittedName>
</protein>
<sequence>MTTNPSKILPKTYATMILIINILLLDCKISVAEAEAEAESCFSSIISFGDSYADTGNALYLSKSLNTSTNVGLPPYGETFFNHPTGRASNGRLIIDFFAEHFGLPFVPPYFGVNGTKTQFGEGVNFAVGGATALEPSFLTNMGIPVSVDVSLGIELNWFREMLGNVCPNYSDCETFLGNSLFLVGEVGGNDVSFAFAQGKTKEDVQSLFEPIVTTISSTITELIKLGAVTFVVPGNVPIGCVTAIVSLFRSSANKIDYDPSTGCITWLNDLAEMYNNRLQIELHRLQDLHPHANIIYADFYSAAMPMYNSPGKYGFTETLTICCGGSGPYHYNSAVECGTSSSTSCADPSLYVNWDGVHMTEAAYRFIAQELLEGPFSVPQINSLCSSSKSSTGISYS</sequence>
<keyword evidence="4" id="KW-0325">Glycoprotein</keyword>
<organism evidence="6 7">
    <name type="scientific">Lithospermum erythrorhizon</name>
    <name type="common">Purple gromwell</name>
    <name type="synonym">Lithospermum officinale var. erythrorhizon</name>
    <dbReference type="NCBI Taxonomy" id="34254"/>
    <lineage>
        <taxon>Eukaryota</taxon>
        <taxon>Viridiplantae</taxon>
        <taxon>Streptophyta</taxon>
        <taxon>Embryophyta</taxon>
        <taxon>Tracheophyta</taxon>
        <taxon>Spermatophyta</taxon>
        <taxon>Magnoliopsida</taxon>
        <taxon>eudicotyledons</taxon>
        <taxon>Gunneridae</taxon>
        <taxon>Pentapetalae</taxon>
        <taxon>asterids</taxon>
        <taxon>lamiids</taxon>
        <taxon>Boraginales</taxon>
        <taxon>Boraginaceae</taxon>
        <taxon>Boraginoideae</taxon>
        <taxon>Lithospermeae</taxon>
        <taxon>Lithospermum</taxon>
    </lineage>
</organism>
<name>A0AAV3QH63_LITER</name>
<dbReference type="PANTHER" id="PTHR22835">
    <property type="entry name" value="ZINC FINGER FYVE DOMAIN CONTAINING PROTEIN"/>
    <property type="match status" value="1"/>
</dbReference>
<dbReference type="Pfam" id="PF00657">
    <property type="entry name" value="Lipase_GDSL"/>
    <property type="match status" value="1"/>
</dbReference>